<dbReference type="Gene3D" id="3.40.190.10">
    <property type="entry name" value="Periplasmic binding protein-like II"/>
    <property type="match status" value="2"/>
</dbReference>
<dbReference type="AlphaFoldDB" id="A0A2T7UPL7"/>
<evidence type="ECO:0000256" key="2">
    <source>
        <dbReference type="ARBA" id="ARBA00022448"/>
    </source>
</evidence>
<evidence type="ECO:0000256" key="5">
    <source>
        <dbReference type="PIRNR" id="PIRNR019574"/>
    </source>
</evidence>
<feature type="signal peptide" evidence="7">
    <location>
        <begin position="1"/>
        <end position="22"/>
    </location>
</feature>
<keyword evidence="9" id="KW-1185">Reference proteome</keyword>
<gene>
    <name evidence="8" type="ORF">DDE23_15640</name>
</gene>
<name>A0A2T7UPL7_9RHOB</name>
<evidence type="ECO:0000313" key="8">
    <source>
        <dbReference type="EMBL" id="PVE46579.1"/>
    </source>
</evidence>
<keyword evidence="4 5" id="KW-0574">Periplasm</keyword>
<evidence type="ECO:0000256" key="3">
    <source>
        <dbReference type="ARBA" id="ARBA00022729"/>
    </source>
</evidence>
<dbReference type="GO" id="GO:0019808">
    <property type="term" value="F:polyamine binding"/>
    <property type="evidence" value="ECO:0007669"/>
    <property type="project" value="InterPro"/>
</dbReference>
<dbReference type="SUPFAM" id="SSF53850">
    <property type="entry name" value="Periplasmic binding protein-like II"/>
    <property type="match status" value="1"/>
</dbReference>
<dbReference type="EMBL" id="QDDR01000008">
    <property type="protein sequence ID" value="PVE46579.1"/>
    <property type="molecule type" value="Genomic_DNA"/>
</dbReference>
<dbReference type="Proteomes" id="UP000244810">
    <property type="component" value="Unassembled WGS sequence"/>
</dbReference>
<evidence type="ECO:0000256" key="4">
    <source>
        <dbReference type="ARBA" id="ARBA00022764"/>
    </source>
</evidence>
<dbReference type="RefSeq" id="WP_107752746.1">
    <property type="nucleotide sequence ID" value="NZ_QBKF01000008.1"/>
</dbReference>
<evidence type="ECO:0000256" key="1">
    <source>
        <dbReference type="ARBA" id="ARBA00004418"/>
    </source>
</evidence>
<dbReference type="PANTHER" id="PTHR30222:SF12">
    <property type="entry name" value="NORSPERMIDINE SENSOR"/>
    <property type="match status" value="1"/>
</dbReference>
<evidence type="ECO:0000256" key="6">
    <source>
        <dbReference type="PIRSR" id="PIRSR019574-1"/>
    </source>
</evidence>
<dbReference type="PRINTS" id="PR00909">
    <property type="entry name" value="SPERMDNBNDNG"/>
</dbReference>
<dbReference type="InterPro" id="IPR006059">
    <property type="entry name" value="SBP"/>
</dbReference>
<dbReference type="PANTHER" id="PTHR30222">
    <property type="entry name" value="SPERMIDINE/PUTRESCINE-BINDING PERIPLASMIC PROTEIN"/>
    <property type="match status" value="1"/>
</dbReference>
<feature type="chain" id="PRO_5015587038" description="Putrescine-binding periplasmic protein" evidence="7">
    <location>
        <begin position="23"/>
        <end position="363"/>
    </location>
</feature>
<dbReference type="InterPro" id="IPR001188">
    <property type="entry name" value="Sperm_putr-bd"/>
</dbReference>
<keyword evidence="2 5" id="KW-0813">Transport</keyword>
<keyword evidence="3 7" id="KW-0732">Signal</keyword>
<comment type="similarity">
    <text evidence="5">Belongs to the bacterial solute-binding protein PotD/PotF family.</text>
</comment>
<comment type="caution">
    <text evidence="8">The sequence shown here is derived from an EMBL/GenBank/DDBJ whole genome shotgun (WGS) entry which is preliminary data.</text>
</comment>
<dbReference type="OrthoDB" id="9769319at2"/>
<accession>A0A2T7UPL7</accession>
<proteinExistence type="inferred from homology"/>
<comment type="subcellular location">
    <subcellularLocation>
        <location evidence="1 5">Periplasm</location>
    </subcellularLocation>
</comment>
<protein>
    <recommendedName>
        <fullName evidence="5">Putrescine-binding periplasmic protein</fullName>
    </recommendedName>
</protein>
<dbReference type="GO" id="GO:0042597">
    <property type="term" value="C:periplasmic space"/>
    <property type="evidence" value="ECO:0007669"/>
    <property type="project" value="UniProtKB-SubCell"/>
</dbReference>
<dbReference type="Pfam" id="PF13416">
    <property type="entry name" value="SBP_bac_8"/>
    <property type="match status" value="1"/>
</dbReference>
<dbReference type="PIRSF" id="PIRSF019574">
    <property type="entry name" value="Periplasmic_polyamine_BP"/>
    <property type="match status" value="1"/>
</dbReference>
<organism evidence="8 9">
    <name type="scientific">Pararhodobacter aggregans</name>
    <dbReference type="NCBI Taxonomy" id="404875"/>
    <lineage>
        <taxon>Bacteria</taxon>
        <taxon>Pseudomonadati</taxon>
        <taxon>Pseudomonadota</taxon>
        <taxon>Alphaproteobacteria</taxon>
        <taxon>Rhodobacterales</taxon>
        <taxon>Paracoccaceae</taxon>
        <taxon>Pararhodobacter</taxon>
    </lineage>
</organism>
<comment type="function">
    <text evidence="5">Required for the activity of the bacterial periplasmic transport system of putrescine.</text>
</comment>
<evidence type="ECO:0000256" key="7">
    <source>
        <dbReference type="SAM" id="SignalP"/>
    </source>
</evidence>
<evidence type="ECO:0000313" key="9">
    <source>
        <dbReference type="Proteomes" id="UP000244810"/>
    </source>
</evidence>
<feature type="binding site" evidence="6">
    <location>
        <begin position="176"/>
        <end position="179"/>
    </location>
    <ligand>
        <name>spermidine</name>
        <dbReference type="ChEBI" id="CHEBI:57834"/>
    </ligand>
</feature>
<dbReference type="CDD" id="cd13659">
    <property type="entry name" value="PBP2_PotF"/>
    <property type="match status" value="1"/>
</dbReference>
<dbReference type="GO" id="GO:0015846">
    <property type="term" value="P:polyamine transport"/>
    <property type="evidence" value="ECO:0007669"/>
    <property type="project" value="InterPro"/>
</dbReference>
<sequence>MRKLLSTTLLVATAATGGLAQAQNVVNVYNWSDYIAEENLAAFTEQTGITVNYDVYDSNDTLEARMLAGSSGFDVVVPTGNYLQRQISAGVYQPLNRDLIPNWSNLDPRLMELASAFDEGNEHAVVYMWGTTGIGYNVEAVRERMGEDYAVDSWALVFDPEIAAKFADCGIAFLDDHTEILPPALRYLGLDPLSTAEADLEQAVAMLETIRPSLRYFHSSQYISDLANGEICVAVGWSGDILQAAARAEEAGNGIEVAYAIPKEGANLWFDMMAIPSDAPNPEAAHAFINFMIDAHVAAANTNYIQYPNAVAASNEFIDEAVLSDPTIYPPAETQANFWTLRPHDSRTDRMITRLWTRVRTGQ</sequence>
<reference evidence="8 9" key="1">
    <citation type="journal article" date="2011" name="Syst. Appl. Microbiol.">
        <title>Defluviimonas denitrificans gen. nov., sp. nov., and Pararhodobacter aggregans gen. nov., sp. nov., non-phototrophic Rhodobacteraceae from the biofilter of a marine aquaculture.</title>
        <authorList>
            <person name="Foesel B.U."/>
            <person name="Drake H.L."/>
            <person name="Schramm A."/>
        </authorList>
    </citation>
    <scope>NUCLEOTIDE SEQUENCE [LARGE SCALE GENOMIC DNA]</scope>
    <source>
        <strain evidence="8 9">D1-19</strain>
    </source>
</reference>